<gene>
    <name evidence="3" type="ORF">FN976_25355</name>
</gene>
<evidence type="ECO:0000256" key="1">
    <source>
        <dbReference type="SAM" id="SignalP"/>
    </source>
</evidence>
<protein>
    <submittedName>
        <fullName evidence="3">Thioredoxin family protein</fullName>
    </submittedName>
</protein>
<sequence length="184" mass="20393">MSTHSTIHRRALLGGLLAAGASHALGAPPAAPGLHDLGSAPEFTGIERWLNSPPLQMESLRGRVVLVDFWTYSCINCIRTLPHVNRWAETYRAAGLVTVGVHTPEFAFERSTANVEAAIRRFGVKHAVAQDNRYATWKAYGNQYWPAHYLVDARGRIRYQHFGEGDYARTEAAIQALLAERRAA</sequence>
<dbReference type="Pfam" id="PF08534">
    <property type="entry name" value="Redoxin"/>
    <property type="match status" value="1"/>
</dbReference>
<dbReference type="Proteomes" id="UP000318199">
    <property type="component" value="Unassembled WGS sequence"/>
</dbReference>
<dbReference type="SUPFAM" id="SSF52833">
    <property type="entry name" value="Thioredoxin-like"/>
    <property type="match status" value="1"/>
</dbReference>
<dbReference type="PROSITE" id="PS51352">
    <property type="entry name" value="THIOREDOXIN_2"/>
    <property type="match status" value="1"/>
</dbReference>
<dbReference type="RefSeq" id="WP_145896200.1">
    <property type="nucleotide sequence ID" value="NZ_VOBQ01000023.1"/>
</dbReference>
<keyword evidence="4" id="KW-1185">Reference proteome</keyword>
<dbReference type="AlphaFoldDB" id="A0A562ZGM5"/>
<dbReference type="EMBL" id="VOBQ01000023">
    <property type="protein sequence ID" value="TWO67720.1"/>
    <property type="molecule type" value="Genomic_DNA"/>
</dbReference>
<dbReference type="InterPro" id="IPR013740">
    <property type="entry name" value="Redoxin"/>
</dbReference>
<feature type="domain" description="Thioredoxin" evidence="2">
    <location>
        <begin position="34"/>
        <end position="179"/>
    </location>
</feature>
<dbReference type="CDD" id="cd03012">
    <property type="entry name" value="TlpA_like_DipZ_like"/>
    <property type="match status" value="1"/>
</dbReference>
<dbReference type="InterPro" id="IPR013766">
    <property type="entry name" value="Thioredoxin_domain"/>
</dbReference>
<dbReference type="PANTHER" id="PTHR42852:SF13">
    <property type="entry name" value="PROTEIN DIPZ"/>
    <property type="match status" value="1"/>
</dbReference>
<reference evidence="3 4" key="1">
    <citation type="submission" date="2019-07" db="EMBL/GenBank/DDBJ databases">
        <title>Caenimonas sedimenti sp. nov., isolated from activated sludge.</title>
        <authorList>
            <person name="Xu J."/>
        </authorList>
    </citation>
    <scope>NUCLEOTIDE SEQUENCE [LARGE SCALE GENOMIC DNA]</scope>
    <source>
        <strain evidence="3 4">HX-9-20</strain>
    </source>
</reference>
<evidence type="ECO:0000313" key="3">
    <source>
        <dbReference type="EMBL" id="TWO67720.1"/>
    </source>
</evidence>
<keyword evidence="1" id="KW-0732">Signal</keyword>
<dbReference type="Gene3D" id="3.40.30.10">
    <property type="entry name" value="Glutaredoxin"/>
    <property type="match status" value="1"/>
</dbReference>
<organism evidence="3 4">
    <name type="scientific">Caenimonas sedimenti</name>
    <dbReference type="NCBI Taxonomy" id="2596921"/>
    <lineage>
        <taxon>Bacteria</taxon>
        <taxon>Pseudomonadati</taxon>
        <taxon>Pseudomonadota</taxon>
        <taxon>Betaproteobacteria</taxon>
        <taxon>Burkholderiales</taxon>
        <taxon>Comamonadaceae</taxon>
        <taxon>Caenimonas</taxon>
    </lineage>
</organism>
<dbReference type="InterPro" id="IPR006311">
    <property type="entry name" value="TAT_signal"/>
</dbReference>
<dbReference type="PANTHER" id="PTHR42852">
    <property type="entry name" value="THIOL:DISULFIDE INTERCHANGE PROTEIN DSBE"/>
    <property type="match status" value="1"/>
</dbReference>
<feature type="chain" id="PRO_5021838736" evidence="1">
    <location>
        <begin position="27"/>
        <end position="184"/>
    </location>
</feature>
<dbReference type="OrthoDB" id="9811352at2"/>
<name>A0A562ZGM5_9BURK</name>
<evidence type="ECO:0000259" key="2">
    <source>
        <dbReference type="PROSITE" id="PS51352"/>
    </source>
</evidence>
<evidence type="ECO:0000313" key="4">
    <source>
        <dbReference type="Proteomes" id="UP000318199"/>
    </source>
</evidence>
<comment type="caution">
    <text evidence="3">The sequence shown here is derived from an EMBL/GenBank/DDBJ whole genome shotgun (WGS) entry which is preliminary data.</text>
</comment>
<dbReference type="PROSITE" id="PS51318">
    <property type="entry name" value="TAT"/>
    <property type="match status" value="1"/>
</dbReference>
<proteinExistence type="predicted"/>
<dbReference type="InterPro" id="IPR050553">
    <property type="entry name" value="Thioredoxin_ResA/DsbE_sf"/>
</dbReference>
<feature type="signal peptide" evidence="1">
    <location>
        <begin position="1"/>
        <end position="26"/>
    </location>
</feature>
<dbReference type="GO" id="GO:0016491">
    <property type="term" value="F:oxidoreductase activity"/>
    <property type="evidence" value="ECO:0007669"/>
    <property type="project" value="InterPro"/>
</dbReference>
<dbReference type="InterPro" id="IPR036249">
    <property type="entry name" value="Thioredoxin-like_sf"/>
</dbReference>
<accession>A0A562ZGM5</accession>